<dbReference type="AlphaFoldDB" id="A0A2T1LVL9"/>
<keyword evidence="2" id="KW-1185">Reference proteome</keyword>
<organism evidence="1 2">
    <name type="scientific">Aphanothece hegewaldii CCALA 016</name>
    <dbReference type="NCBI Taxonomy" id="2107694"/>
    <lineage>
        <taxon>Bacteria</taxon>
        <taxon>Bacillati</taxon>
        <taxon>Cyanobacteriota</taxon>
        <taxon>Cyanophyceae</taxon>
        <taxon>Oscillatoriophycideae</taxon>
        <taxon>Chroococcales</taxon>
        <taxon>Aphanothecaceae</taxon>
        <taxon>Aphanothece</taxon>
    </lineage>
</organism>
<sequence length="112" mass="12742">MVILIRQPASVEQIAQMSETYYGLMIKLAVDVKREILCGGGELHADCEQALLENGSYNEDIWGADWYPELKRVGFESLINIRPRQGNRSLAIQDPVLRDKIETIVRRLLELG</sequence>
<evidence type="ECO:0000313" key="1">
    <source>
        <dbReference type="EMBL" id="PSF35779.1"/>
    </source>
</evidence>
<gene>
    <name evidence="1" type="ORF">C7H19_15245</name>
</gene>
<evidence type="ECO:0000313" key="2">
    <source>
        <dbReference type="Proteomes" id="UP000239001"/>
    </source>
</evidence>
<dbReference type="EMBL" id="PXOH01000017">
    <property type="protein sequence ID" value="PSF35779.1"/>
    <property type="molecule type" value="Genomic_DNA"/>
</dbReference>
<accession>A0A2T1LVL9</accession>
<name>A0A2T1LVL9_9CHRO</name>
<dbReference type="Proteomes" id="UP000239001">
    <property type="component" value="Unassembled WGS sequence"/>
</dbReference>
<dbReference type="InterPro" id="IPR043731">
    <property type="entry name" value="DUF5674"/>
</dbReference>
<protein>
    <submittedName>
        <fullName evidence="1">Uncharacterized protein</fullName>
    </submittedName>
</protein>
<dbReference type="Pfam" id="PF18924">
    <property type="entry name" value="DUF5674"/>
    <property type="match status" value="1"/>
</dbReference>
<reference evidence="1 2" key="2">
    <citation type="submission" date="2018-03" db="EMBL/GenBank/DDBJ databases">
        <authorList>
            <person name="Keele B.F."/>
        </authorList>
    </citation>
    <scope>NUCLEOTIDE SEQUENCE [LARGE SCALE GENOMIC DNA]</scope>
    <source>
        <strain evidence="1 2">CCALA 016</strain>
    </source>
</reference>
<comment type="caution">
    <text evidence="1">The sequence shown here is derived from an EMBL/GenBank/DDBJ whole genome shotgun (WGS) entry which is preliminary data.</text>
</comment>
<proteinExistence type="predicted"/>
<reference evidence="1 2" key="1">
    <citation type="submission" date="2018-03" db="EMBL/GenBank/DDBJ databases">
        <title>The ancient ancestry and fast evolution of plastids.</title>
        <authorList>
            <person name="Moore K.R."/>
            <person name="Magnabosco C."/>
            <person name="Momper L."/>
            <person name="Gold D.A."/>
            <person name="Bosak T."/>
            <person name="Fournier G.P."/>
        </authorList>
    </citation>
    <scope>NUCLEOTIDE SEQUENCE [LARGE SCALE GENOMIC DNA]</scope>
    <source>
        <strain evidence="1 2">CCALA 016</strain>
    </source>
</reference>
<dbReference type="OrthoDB" id="308382at2"/>